<dbReference type="HAMAP" id="MF_01622">
    <property type="entry name" value="tRNA_sel_U_synth"/>
    <property type="match status" value="1"/>
</dbReference>
<dbReference type="GO" id="GO:0002098">
    <property type="term" value="P:tRNA wobble uridine modification"/>
    <property type="evidence" value="ECO:0007669"/>
    <property type="project" value="InterPro"/>
</dbReference>
<organism evidence="3">
    <name type="scientific">hydrothermal vent metagenome</name>
    <dbReference type="NCBI Taxonomy" id="652676"/>
    <lineage>
        <taxon>unclassified sequences</taxon>
        <taxon>metagenomes</taxon>
        <taxon>ecological metagenomes</taxon>
    </lineage>
</organism>
<dbReference type="NCBIfam" id="TIGR03167">
    <property type="entry name" value="tRNA_sel_U_synt"/>
    <property type="match status" value="1"/>
</dbReference>
<evidence type="ECO:0000256" key="1">
    <source>
        <dbReference type="ARBA" id="ARBA00023266"/>
    </source>
</evidence>
<dbReference type="PANTHER" id="PTHR30401:SF0">
    <property type="entry name" value="TRNA 2-SELENOURIDINE SYNTHASE"/>
    <property type="match status" value="1"/>
</dbReference>
<dbReference type="InterPro" id="IPR036873">
    <property type="entry name" value="Rhodanese-like_dom_sf"/>
</dbReference>
<reference evidence="3" key="1">
    <citation type="submission" date="2018-06" db="EMBL/GenBank/DDBJ databases">
        <authorList>
            <person name="Zhirakovskaya E."/>
        </authorList>
    </citation>
    <scope>NUCLEOTIDE SEQUENCE</scope>
</reference>
<dbReference type="EMBL" id="UOFP01000105">
    <property type="protein sequence ID" value="VAW85722.1"/>
    <property type="molecule type" value="Genomic_DNA"/>
</dbReference>
<protein>
    <submittedName>
        <fullName evidence="3">Selenophosphate-dependent tRNA 2-selenouridine synthase</fullName>
    </submittedName>
</protein>
<dbReference type="SUPFAM" id="SSF52821">
    <property type="entry name" value="Rhodanese/Cell cycle control phosphatase"/>
    <property type="match status" value="1"/>
</dbReference>
<accession>A0A3B0ZE45</accession>
<proteinExistence type="inferred from homology"/>
<evidence type="ECO:0000313" key="3">
    <source>
        <dbReference type="EMBL" id="VAW85722.1"/>
    </source>
</evidence>
<dbReference type="InterPro" id="IPR058840">
    <property type="entry name" value="AAA_SelU"/>
</dbReference>
<dbReference type="GO" id="GO:0043828">
    <property type="term" value="F:tRNA 2-selenouridine synthase activity"/>
    <property type="evidence" value="ECO:0007669"/>
    <property type="project" value="InterPro"/>
</dbReference>
<dbReference type="NCBIfam" id="NF008751">
    <property type="entry name" value="PRK11784.1-3"/>
    <property type="match status" value="1"/>
</dbReference>
<dbReference type="InterPro" id="IPR001763">
    <property type="entry name" value="Rhodanese-like_dom"/>
</dbReference>
<dbReference type="SUPFAM" id="SSF52540">
    <property type="entry name" value="P-loop containing nucleoside triphosphate hydrolases"/>
    <property type="match status" value="2"/>
</dbReference>
<dbReference type="CDD" id="cd01520">
    <property type="entry name" value="RHOD_YbbB"/>
    <property type="match status" value="1"/>
</dbReference>
<dbReference type="Pfam" id="PF26341">
    <property type="entry name" value="AAA_SelU"/>
    <property type="match status" value="1"/>
</dbReference>
<dbReference type="AlphaFoldDB" id="A0A3B0ZE45"/>
<dbReference type="InterPro" id="IPR017582">
    <property type="entry name" value="SelU"/>
</dbReference>
<dbReference type="Gene3D" id="3.40.250.10">
    <property type="entry name" value="Rhodanese-like domain"/>
    <property type="match status" value="1"/>
</dbReference>
<keyword evidence="1" id="KW-0711">Selenium</keyword>
<dbReference type="PROSITE" id="PS50206">
    <property type="entry name" value="RHODANESE_3"/>
    <property type="match status" value="1"/>
</dbReference>
<feature type="domain" description="Rhodanese" evidence="2">
    <location>
        <begin position="13"/>
        <end position="137"/>
    </location>
</feature>
<sequence>MSLPQVDDYQTLFLNDTPMIDLRAPVEFAQGAFPHALSLPLMSDDERKRVGTCYKEQGQQSAIKLGHELVAGEIKAQRLAGWAQFIEQNPQGALYCFRGGLRSQITQQWIYEETGIAYPRVIGGYKQLRRYLIDELERSVAQMQSIILSGRTGTGKTLLLKKVKNSIDLEGIYHHRGSAFGRHATPQPSQIDVENRLSIALLKKRIAVTDTRCQLLFEDEGSNIGSRNLPASLVECMAQASVVVLEVPLEQRVGIVFDEYITAALAEYQQLLGEEQGFSTWADSLQQALGRVKRRLGGERYGELSAVMDSAISSQQQRGDCSGHREWICQLLEGYYDPMYDYQLSKKAERILFRGDEGAVLEYLHGRGII</sequence>
<dbReference type="PANTHER" id="PTHR30401">
    <property type="entry name" value="TRNA 2-SELENOURIDINE SYNTHASE"/>
    <property type="match status" value="1"/>
</dbReference>
<dbReference type="SMART" id="SM00450">
    <property type="entry name" value="RHOD"/>
    <property type="match status" value="1"/>
</dbReference>
<dbReference type="Gene3D" id="3.40.50.300">
    <property type="entry name" value="P-loop containing nucleotide triphosphate hydrolases"/>
    <property type="match status" value="1"/>
</dbReference>
<evidence type="ECO:0000259" key="2">
    <source>
        <dbReference type="PROSITE" id="PS50206"/>
    </source>
</evidence>
<gene>
    <name evidence="3" type="ORF">MNBD_GAMMA18-517</name>
</gene>
<name>A0A3B0ZE45_9ZZZZ</name>
<dbReference type="InterPro" id="IPR027417">
    <property type="entry name" value="P-loop_NTPase"/>
</dbReference>